<comment type="cofactor">
    <cofactor evidence="11">
        <name>NAD(+)</name>
        <dbReference type="ChEBI" id="CHEBI:57540"/>
    </cofactor>
    <text evidence="11">Binds 1 NAD(+) per subunit.</text>
</comment>
<evidence type="ECO:0000256" key="2">
    <source>
        <dbReference type="ARBA" id="ARBA00011881"/>
    </source>
</evidence>
<comment type="caution">
    <text evidence="13">The sequence shown here is derived from an EMBL/GenBank/DDBJ whole genome shotgun (WGS) entry which is preliminary data.</text>
</comment>
<evidence type="ECO:0000256" key="11">
    <source>
        <dbReference type="RuleBase" id="RU361152"/>
    </source>
</evidence>
<dbReference type="Gene3D" id="3.40.50.720">
    <property type="entry name" value="NAD(P)-binding Rossmann-like Domain"/>
    <property type="match status" value="1"/>
</dbReference>
<evidence type="ECO:0000256" key="6">
    <source>
        <dbReference type="ARBA" id="ARBA00023211"/>
    </source>
</evidence>
<evidence type="ECO:0000256" key="8">
    <source>
        <dbReference type="PIRSR" id="PIRSR601088-2"/>
    </source>
</evidence>
<dbReference type="Gene3D" id="3.90.110.10">
    <property type="entry name" value="Lactate dehydrogenase/glycoside hydrolase, family 4, C-terminal"/>
    <property type="match status" value="1"/>
</dbReference>
<keyword evidence="5 11" id="KW-0520">NAD</keyword>
<dbReference type="GO" id="GO:0046872">
    <property type="term" value="F:metal ion binding"/>
    <property type="evidence" value="ECO:0007669"/>
    <property type="project" value="UniProtKB-KW"/>
</dbReference>
<evidence type="ECO:0000256" key="1">
    <source>
        <dbReference type="ARBA" id="ARBA00010141"/>
    </source>
</evidence>
<name>A0A9D2LQX5_9FIRM</name>
<evidence type="ECO:0000256" key="4">
    <source>
        <dbReference type="ARBA" id="ARBA00022801"/>
    </source>
</evidence>
<evidence type="ECO:0000256" key="10">
    <source>
        <dbReference type="PIRSR" id="PIRSR601088-4"/>
    </source>
</evidence>
<feature type="binding site" evidence="8">
    <location>
        <position position="148"/>
    </location>
    <ligand>
        <name>substrate</name>
    </ligand>
</feature>
<dbReference type="SUPFAM" id="SSF56327">
    <property type="entry name" value="LDH C-terminal domain-like"/>
    <property type="match status" value="1"/>
</dbReference>
<dbReference type="GO" id="GO:0004553">
    <property type="term" value="F:hydrolase activity, hydrolyzing O-glycosyl compounds"/>
    <property type="evidence" value="ECO:0007669"/>
    <property type="project" value="InterPro"/>
</dbReference>
<evidence type="ECO:0000256" key="5">
    <source>
        <dbReference type="ARBA" id="ARBA00023027"/>
    </source>
</evidence>
<feature type="site" description="Increases basicity of active site Tyr" evidence="10">
    <location>
        <position position="110"/>
    </location>
</feature>
<dbReference type="PRINTS" id="PR00732">
    <property type="entry name" value="GLHYDRLASE4"/>
</dbReference>
<evidence type="ECO:0000256" key="9">
    <source>
        <dbReference type="PIRSR" id="PIRSR601088-3"/>
    </source>
</evidence>
<dbReference type="Pfam" id="PF11975">
    <property type="entry name" value="Glyco_hydro_4C"/>
    <property type="match status" value="1"/>
</dbReference>
<dbReference type="InterPro" id="IPR036291">
    <property type="entry name" value="NAD(P)-bd_dom_sf"/>
</dbReference>
<organism evidence="13 14">
    <name type="scientific">Candidatus Blautia faecavium</name>
    <dbReference type="NCBI Taxonomy" id="2838487"/>
    <lineage>
        <taxon>Bacteria</taxon>
        <taxon>Bacillati</taxon>
        <taxon>Bacillota</taxon>
        <taxon>Clostridia</taxon>
        <taxon>Lachnospirales</taxon>
        <taxon>Lachnospiraceae</taxon>
        <taxon>Blautia</taxon>
    </lineage>
</organism>
<dbReference type="Proteomes" id="UP000823842">
    <property type="component" value="Unassembled WGS sequence"/>
</dbReference>
<comment type="similarity">
    <text evidence="1 11">Belongs to the glycosyl hydrolase 4 family.</text>
</comment>
<feature type="binding site" evidence="9">
    <location>
        <position position="200"/>
    </location>
    <ligand>
        <name>Mn(2+)</name>
        <dbReference type="ChEBI" id="CHEBI:29035"/>
    </ligand>
</feature>
<keyword evidence="6 9" id="KW-0464">Manganese</keyword>
<dbReference type="InterPro" id="IPR022616">
    <property type="entry name" value="Glyco_hydro_4_C"/>
</dbReference>
<dbReference type="EMBL" id="DWYZ01000049">
    <property type="protein sequence ID" value="HJB27551.1"/>
    <property type="molecule type" value="Genomic_DNA"/>
</dbReference>
<evidence type="ECO:0000256" key="3">
    <source>
        <dbReference type="ARBA" id="ARBA00022723"/>
    </source>
</evidence>
<dbReference type="GO" id="GO:0005975">
    <property type="term" value="P:carbohydrate metabolic process"/>
    <property type="evidence" value="ECO:0007669"/>
    <property type="project" value="InterPro"/>
</dbReference>
<dbReference type="InterPro" id="IPR001088">
    <property type="entry name" value="Glyco_hydro_4"/>
</dbReference>
<dbReference type="GO" id="GO:0016616">
    <property type="term" value="F:oxidoreductase activity, acting on the CH-OH group of donors, NAD or NADP as acceptor"/>
    <property type="evidence" value="ECO:0007669"/>
    <property type="project" value="InterPro"/>
</dbReference>
<keyword evidence="9" id="KW-0533">Nickel</keyword>
<feature type="domain" description="Glycosyl hydrolase family 4 C-terminal" evidence="12">
    <location>
        <begin position="196"/>
        <end position="409"/>
    </location>
</feature>
<dbReference type="Pfam" id="PF02056">
    <property type="entry name" value="Glyco_hydro_4"/>
    <property type="match status" value="1"/>
</dbReference>
<sequence>MGLKIVVIGGGSSYTPELMNGFIKRSKELLIDEIWLVDIPEGEEHLSVIRDLSRRMWEAAGLRTKIHATLDRKEALPDADFVITQFRVGRLYVRIKDERIPLLHGMLGQETNGAGGIFKALRTIPVIRDIIRDMERLCPDAWLMNFTNPSGMVTEAVIEKMGWKKCMGLCNVPTIAMMKEPALLGKKEGEFTYRFGGLNHFHWHRVWDKQGREVTDKILEFINDKDGGTPVNIYQQPMDMELLRSMHMIPCGYHRYYFSAEEMLEHSLQDFKLHATRAEQVLETEESLFELYRNPSLHTMPPELNKRGGAYYSDTACECISAIHNDKGSIMVVNTENKGAVNCLPKDCCAEVSCVISAKGASPIAYGEMPGAVQGLLRMMKAMEQCTIKAALTGDYGSLLQAFALNPLIPDGAEAKRVLDELLVAHEQYLPQFADIIARRKKEGIFCEDSVVQNLVKAGH</sequence>
<keyword evidence="4 11" id="KW-0378">Hydrolase</keyword>
<evidence type="ECO:0000313" key="13">
    <source>
        <dbReference type="EMBL" id="HJB27551.1"/>
    </source>
</evidence>
<evidence type="ECO:0000256" key="7">
    <source>
        <dbReference type="ARBA" id="ARBA00023295"/>
    </source>
</evidence>
<keyword evidence="3 9" id="KW-0479">Metal-binding</keyword>
<evidence type="ECO:0000313" key="14">
    <source>
        <dbReference type="Proteomes" id="UP000823842"/>
    </source>
</evidence>
<comment type="subunit">
    <text evidence="2">Homotetramer.</text>
</comment>
<proteinExistence type="inferred from homology"/>
<dbReference type="AlphaFoldDB" id="A0A9D2LQX5"/>
<keyword evidence="9" id="KW-0408">Iron</keyword>
<keyword evidence="7 11" id="KW-0326">Glycosidase</keyword>
<feature type="binding site" evidence="8">
    <location>
        <position position="94"/>
    </location>
    <ligand>
        <name>substrate</name>
    </ligand>
</feature>
<dbReference type="CDD" id="cd05296">
    <property type="entry name" value="GH4_P_beta_glucosidase"/>
    <property type="match status" value="1"/>
</dbReference>
<evidence type="ECO:0000259" key="12">
    <source>
        <dbReference type="Pfam" id="PF11975"/>
    </source>
</evidence>
<gene>
    <name evidence="13" type="ORF">IAA06_02010</name>
</gene>
<accession>A0A9D2LQX5</accession>
<reference evidence="13" key="2">
    <citation type="submission" date="2021-04" db="EMBL/GenBank/DDBJ databases">
        <authorList>
            <person name="Gilroy R."/>
        </authorList>
    </citation>
    <scope>NUCLEOTIDE SEQUENCE</scope>
    <source>
        <strain evidence="13">ChiSjej1B19-5720</strain>
    </source>
</reference>
<dbReference type="InterPro" id="IPR015955">
    <property type="entry name" value="Lactate_DH/Glyco_Ohase_4_C"/>
</dbReference>
<reference evidence="13" key="1">
    <citation type="journal article" date="2021" name="PeerJ">
        <title>Extensive microbial diversity within the chicken gut microbiome revealed by metagenomics and culture.</title>
        <authorList>
            <person name="Gilroy R."/>
            <person name="Ravi A."/>
            <person name="Getino M."/>
            <person name="Pursley I."/>
            <person name="Horton D.L."/>
            <person name="Alikhan N.F."/>
            <person name="Baker D."/>
            <person name="Gharbi K."/>
            <person name="Hall N."/>
            <person name="Watson M."/>
            <person name="Adriaenssens E.M."/>
            <person name="Foster-Nyarko E."/>
            <person name="Jarju S."/>
            <person name="Secka A."/>
            <person name="Antonio M."/>
            <person name="Oren A."/>
            <person name="Chaudhuri R.R."/>
            <person name="La Ragione R."/>
            <person name="Hildebrand F."/>
            <person name="Pallen M.J."/>
        </authorList>
    </citation>
    <scope>NUCLEOTIDE SEQUENCE</scope>
    <source>
        <strain evidence="13">ChiSjej1B19-5720</strain>
    </source>
</reference>
<keyword evidence="9" id="KW-0170">Cobalt</keyword>
<protein>
    <submittedName>
        <fullName evidence="13">6-phospho-beta-glucosidase</fullName>
    </submittedName>
</protein>
<feature type="binding site" evidence="9">
    <location>
        <position position="170"/>
    </location>
    <ligand>
        <name>Mn(2+)</name>
        <dbReference type="ChEBI" id="CHEBI:29035"/>
    </ligand>
</feature>
<dbReference type="SUPFAM" id="SSF51735">
    <property type="entry name" value="NAD(P)-binding Rossmann-fold domains"/>
    <property type="match status" value="1"/>
</dbReference>
<dbReference type="PANTHER" id="PTHR32092:SF5">
    <property type="entry name" value="6-PHOSPHO-BETA-GLUCOSIDASE"/>
    <property type="match status" value="1"/>
</dbReference>
<dbReference type="PANTHER" id="PTHR32092">
    <property type="entry name" value="6-PHOSPHO-BETA-GLUCOSIDASE-RELATED"/>
    <property type="match status" value="1"/>
</dbReference>